<reference evidence="1 2" key="1">
    <citation type="submission" date="2016-10" db="EMBL/GenBank/DDBJ databases">
        <authorList>
            <person name="de Groot N.N."/>
        </authorList>
    </citation>
    <scope>NUCLEOTIDE SEQUENCE [LARGE SCALE GENOMIC DNA]</scope>
    <source>
        <strain evidence="1 2">DSM 8512</strain>
    </source>
</reference>
<accession>A0A1H8H779</accession>
<organism evidence="1 2">
    <name type="scientific">Paracoccus alcaliphilus</name>
    <dbReference type="NCBI Taxonomy" id="34002"/>
    <lineage>
        <taxon>Bacteria</taxon>
        <taxon>Pseudomonadati</taxon>
        <taxon>Pseudomonadota</taxon>
        <taxon>Alphaproteobacteria</taxon>
        <taxon>Rhodobacterales</taxon>
        <taxon>Paracoccaceae</taxon>
        <taxon>Paracoccus</taxon>
    </lineage>
</organism>
<dbReference type="EMBL" id="FODE01000008">
    <property type="protein sequence ID" value="SEN51860.1"/>
    <property type="molecule type" value="Genomic_DNA"/>
</dbReference>
<evidence type="ECO:0000313" key="2">
    <source>
        <dbReference type="Proteomes" id="UP000199054"/>
    </source>
</evidence>
<sequence length="92" mass="10292">MTDEPKVSKNGDMPPKIERLRKLVAARFNQQVAEKAVWQRRVRGHLVRALADMRQLKRPPRQSGIAIAARSIAVSGSPVSAKSVQSVQHSRR</sequence>
<name>A0A1H8H779_9RHOB</name>
<dbReference type="Proteomes" id="UP000199054">
    <property type="component" value="Unassembled WGS sequence"/>
</dbReference>
<dbReference type="STRING" id="34002.SAMN04489859_1008144"/>
<proteinExistence type="predicted"/>
<protein>
    <submittedName>
        <fullName evidence="1">Uncharacterized protein</fullName>
    </submittedName>
</protein>
<dbReference type="AlphaFoldDB" id="A0A1H8H779"/>
<evidence type="ECO:0000313" key="1">
    <source>
        <dbReference type="EMBL" id="SEN51860.1"/>
    </source>
</evidence>
<keyword evidence="2" id="KW-1185">Reference proteome</keyword>
<gene>
    <name evidence="1" type="ORF">SAMN04489859_1008144</name>
</gene>